<dbReference type="CDD" id="cd08414">
    <property type="entry name" value="PBP2_LTTR_aromatics_like"/>
    <property type="match status" value="1"/>
</dbReference>
<dbReference type="InterPro" id="IPR005119">
    <property type="entry name" value="LysR_subst-bd"/>
</dbReference>
<evidence type="ECO:0000256" key="4">
    <source>
        <dbReference type="ARBA" id="ARBA00023163"/>
    </source>
</evidence>
<proteinExistence type="inferred from homology"/>
<gene>
    <name evidence="6" type="ORF">SAMN02787118_102593</name>
</gene>
<dbReference type="GO" id="GO:0003700">
    <property type="term" value="F:DNA-binding transcription factor activity"/>
    <property type="evidence" value="ECO:0007669"/>
    <property type="project" value="InterPro"/>
</dbReference>
<evidence type="ECO:0000313" key="7">
    <source>
        <dbReference type="Proteomes" id="UP000181942"/>
    </source>
</evidence>
<comment type="similarity">
    <text evidence="1">Belongs to the LysR transcriptional regulatory family.</text>
</comment>
<keyword evidence="4" id="KW-0804">Transcription</keyword>
<name>A0A1I2DB68_9ACTN</name>
<dbReference type="InterPro" id="IPR000847">
    <property type="entry name" value="LysR_HTH_N"/>
</dbReference>
<dbReference type="Proteomes" id="UP000181942">
    <property type="component" value="Unassembled WGS sequence"/>
</dbReference>
<dbReference type="PROSITE" id="PS50931">
    <property type="entry name" value="HTH_LYSR"/>
    <property type="match status" value="1"/>
</dbReference>
<keyword evidence="2" id="KW-0805">Transcription regulation</keyword>
<dbReference type="Gene3D" id="3.40.190.10">
    <property type="entry name" value="Periplasmic binding protein-like II"/>
    <property type="match status" value="2"/>
</dbReference>
<keyword evidence="3 6" id="KW-0238">DNA-binding</keyword>
<dbReference type="GO" id="GO:0003677">
    <property type="term" value="F:DNA binding"/>
    <property type="evidence" value="ECO:0007669"/>
    <property type="project" value="UniProtKB-KW"/>
</dbReference>
<dbReference type="PANTHER" id="PTHR30346:SF0">
    <property type="entry name" value="HCA OPERON TRANSCRIPTIONAL ACTIVATOR HCAR"/>
    <property type="match status" value="1"/>
</dbReference>
<dbReference type="Gene3D" id="1.10.10.10">
    <property type="entry name" value="Winged helix-like DNA-binding domain superfamily/Winged helix DNA-binding domain"/>
    <property type="match status" value="1"/>
</dbReference>
<feature type="domain" description="HTH lysR-type" evidence="5">
    <location>
        <begin position="3"/>
        <end position="60"/>
    </location>
</feature>
<dbReference type="GO" id="GO:0032993">
    <property type="term" value="C:protein-DNA complex"/>
    <property type="evidence" value="ECO:0007669"/>
    <property type="project" value="TreeGrafter"/>
</dbReference>
<dbReference type="PANTHER" id="PTHR30346">
    <property type="entry name" value="TRANSCRIPTIONAL DUAL REGULATOR HCAR-RELATED"/>
    <property type="match status" value="1"/>
</dbReference>
<dbReference type="RefSeq" id="WP_075026545.1">
    <property type="nucleotide sequence ID" value="NZ_FONR01000002.1"/>
</dbReference>
<dbReference type="FunFam" id="1.10.10.10:FF:000001">
    <property type="entry name" value="LysR family transcriptional regulator"/>
    <property type="match status" value="1"/>
</dbReference>
<dbReference type="OrthoDB" id="79118at2"/>
<organism evidence="6 7">
    <name type="scientific">Streptomyces mirabilis</name>
    <dbReference type="NCBI Taxonomy" id="68239"/>
    <lineage>
        <taxon>Bacteria</taxon>
        <taxon>Bacillati</taxon>
        <taxon>Actinomycetota</taxon>
        <taxon>Actinomycetes</taxon>
        <taxon>Kitasatosporales</taxon>
        <taxon>Streptomycetaceae</taxon>
        <taxon>Streptomyces</taxon>
    </lineage>
</organism>
<dbReference type="Pfam" id="PF03466">
    <property type="entry name" value="LysR_substrate"/>
    <property type="match status" value="2"/>
</dbReference>
<evidence type="ECO:0000259" key="5">
    <source>
        <dbReference type="PROSITE" id="PS50931"/>
    </source>
</evidence>
<accession>A0A1I2DB68</accession>
<protein>
    <submittedName>
        <fullName evidence="6">DNA-binding transcriptional regulator, LysR family</fullName>
    </submittedName>
</protein>
<reference evidence="6 7" key="1">
    <citation type="submission" date="2016-10" db="EMBL/GenBank/DDBJ databases">
        <authorList>
            <person name="de Groot N.N."/>
        </authorList>
    </citation>
    <scope>NUCLEOTIDE SEQUENCE [LARGE SCALE GENOMIC DNA]</scope>
    <source>
        <strain evidence="6 7">OK461</strain>
    </source>
</reference>
<evidence type="ECO:0000256" key="2">
    <source>
        <dbReference type="ARBA" id="ARBA00023015"/>
    </source>
</evidence>
<dbReference type="SUPFAM" id="SSF46785">
    <property type="entry name" value="Winged helix' DNA-binding domain"/>
    <property type="match status" value="1"/>
</dbReference>
<dbReference type="Gene3D" id="3.40.190.290">
    <property type="match status" value="1"/>
</dbReference>
<sequence length="270" mass="29755">MDLDLRKLRYFTAVAQHEHFSRAARQLHIAQPVLSRQIRALEQELGCALLVRTTRSVRLTPAGRQLYEDAPGVLAAAQAATRRVHGAARADRLVVGFAPGLSVSPAVLAFTRTHPDVEIELLHLNWYEKGEALRDGRADVGFLRHPFDTDGLHTVPVGSEPKVVCLPTTHPLASRRRLTLAALDGETILDFQARRTATVEEKLELVAAGQGIALLPRSIARSYSRPDLVHRPVTDVPPTEFCLAVLEGRRDGHLNDFLTTATHALSEHHS</sequence>
<dbReference type="Pfam" id="PF00126">
    <property type="entry name" value="HTH_1"/>
    <property type="match status" value="1"/>
</dbReference>
<dbReference type="InterPro" id="IPR036388">
    <property type="entry name" value="WH-like_DNA-bd_sf"/>
</dbReference>
<dbReference type="EMBL" id="FONR01000002">
    <property type="protein sequence ID" value="SFE77802.1"/>
    <property type="molecule type" value="Genomic_DNA"/>
</dbReference>
<evidence type="ECO:0000256" key="3">
    <source>
        <dbReference type="ARBA" id="ARBA00023125"/>
    </source>
</evidence>
<evidence type="ECO:0000313" key="6">
    <source>
        <dbReference type="EMBL" id="SFE77802.1"/>
    </source>
</evidence>
<dbReference type="SUPFAM" id="SSF53850">
    <property type="entry name" value="Periplasmic binding protein-like II"/>
    <property type="match status" value="1"/>
</dbReference>
<dbReference type="InterPro" id="IPR036390">
    <property type="entry name" value="WH_DNA-bd_sf"/>
</dbReference>
<evidence type="ECO:0000256" key="1">
    <source>
        <dbReference type="ARBA" id="ARBA00009437"/>
    </source>
</evidence>
<dbReference type="PRINTS" id="PR00039">
    <property type="entry name" value="HTHLYSR"/>
</dbReference>
<dbReference type="AlphaFoldDB" id="A0A1I2DB68"/>